<name>A0A3M6T8N1_POCDA</name>
<evidence type="ECO:0000313" key="1">
    <source>
        <dbReference type="EMBL" id="RMX37681.1"/>
    </source>
</evidence>
<organism evidence="1 2">
    <name type="scientific">Pocillopora damicornis</name>
    <name type="common">Cauliflower coral</name>
    <name type="synonym">Millepora damicornis</name>
    <dbReference type="NCBI Taxonomy" id="46731"/>
    <lineage>
        <taxon>Eukaryota</taxon>
        <taxon>Metazoa</taxon>
        <taxon>Cnidaria</taxon>
        <taxon>Anthozoa</taxon>
        <taxon>Hexacorallia</taxon>
        <taxon>Scleractinia</taxon>
        <taxon>Astrocoeniina</taxon>
        <taxon>Pocilloporidae</taxon>
        <taxon>Pocillopora</taxon>
    </lineage>
</organism>
<evidence type="ECO:0000313" key="2">
    <source>
        <dbReference type="Proteomes" id="UP000275408"/>
    </source>
</evidence>
<evidence type="ECO:0008006" key="3">
    <source>
        <dbReference type="Google" id="ProtNLM"/>
    </source>
</evidence>
<protein>
    <recommendedName>
        <fullName evidence="3">Apple domain-containing protein</fullName>
    </recommendedName>
</protein>
<proteinExistence type="predicted"/>
<sequence>MSKGLKTRRELAAEMKLHSTRHVMDARVSHVNFEPKEFAYLNITRISSQLVRKDIECGFACLEITSCFSYNLAAFPDANGKLSCELLPSDKYNNSDKLIYSPIFNHFSIP</sequence>
<feature type="non-terminal residue" evidence="1">
    <location>
        <position position="110"/>
    </location>
</feature>
<dbReference type="OrthoDB" id="5976912at2759"/>
<keyword evidence="2" id="KW-1185">Reference proteome</keyword>
<gene>
    <name evidence="1" type="ORF">pdam_00004306</name>
</gene>
<dbReference type="EMBL" id="RCHS01004089">
    <property type="protein sequence ID" value="RMX37681.1"/>
    <property type="molecule type" value="Genomic_DNA"/>
</dbReference>
<dbReference type="AlphaFoldDB" id="A0A3M6T8N1"/>
<reference evidence="1 2" key="1">
    <citation type="journal article" date="2018" name="Sci. Rep.">
        <title>Comparative analysis of the Pocillopora damicornis genome highlights role of immune system in coral evolution.</title>
        <authorList>
            <person name="Cunning R."/>
            <person name="Bay R.A."/>
            <person name="Gillette P."/>
            <person name="Baker A.C."/>
            <person name="Traylor-Knowles N."/>
        </authorList>
    </citation>
    <scope>NUCLEOTIDE SEQUENCE [LARGE SCALE GENOMIC DNA]</scope>
    <source>
        <strain evidence="1">RSMAS</strain>
        <tissue evidence="1">Whole animal</tissue>
    </source>
</reference>
<comment type="caution">
    <text evidence="1">The sequence shown here is derived from an EMBL/GenBank/DDBJ whole genome shotgun (WGS) entry which is preliminary data.</text>
</comment>
<accession>A0A3M6T8N1</accession>
<dbReference type="Proteomes" id="UP000275408">
    <property type="component" value="Unassembled WGS sequence"/>
</dbReference>